<evidence type="ECO:0000313" key="2">
    <source>
        <dbReference type="Proteomes" id="UP000044938"/>
    </source>
</evidence>
<proteinExistence type="predicted"/>
<evidence type="ECO:0000313" key="1">
    <source>
        <dbReference type="EMBL" id="COW31068.1"/>
    </source>
</evidence>
<accession>A0A655J1H0</accession>
<sequence length="203" mass="21290">MPPLPYSHPPSPPFCPVPATPLAPLPISGRPVSVCTGELMASRAVWPTICNGDELAASALAYWAAPALMSWTNCSWNATAWALSSWYACPCVANSAAIAADTSSAPAGSNAVIGTNASALARLIAEPIVARSFAAASTNAGATIICDVHTSWPLSSHGESIRPPKEFWNRRQRYSFADPLWGAFTRFTGNDVNPVSPQAGSIH</sequence>
<reference evidence="1 2" key="1">
    <citation type="submission" date="2015-03" db="EMBL/GenBank/DDBJ databases">
        <authorList>
            <consortium name="Pathogen Informatics"/>
        </authorList>
    </citation>
    <scope>NUCLEOTIDE SEQUENCE [LARGE SCALE GENOMIC DNA]</scope>
    <source>
        <strain evidence="1 2">M09401471</strain>
    </source>
</reference>
<gene>
    <name evidence="1" type="ORF">ERS007720_02314</name>
</gene>
<name>A0A655J1H0_MYCTX</name>
<dbReference type="EMBL" id="CSAJ01000288">
    <property type="protein sequence ID" value="COW31068.1"/>
    <property type="molecule type" value="Genomic_DNA"/>
</dbReference>
<dbReference type="AlphaFoldDB" id="A0A655J1H0"/>
<organism evidence="1 2">
    <name type="scientific">Mycobacterium tuberculosis</name>
    <dbReference type="NCBI Taxonomy" id="1773"/>
    <lineage>
        <taxon>Bacteria</taxon>
        <taxon>Bacillati</taxon>
        <taxon>Actinomycetota</taxon>
        <taxon>Actinomycetes</taxon>
        <taxon>Mycobacteriales</taxon>
        <taxon>Mycobacteriaceae</taxon>
        <taxon>Mycobacterium</taxon>
        <taxon>Mycobacterium tuberculosis complex</taxon>
    </lineage>
</organism>
<dbReference type="Proteomes" id="UP000044938">
    <property type="component" value="Unassembled WGS sequence"/>
</dbReference>
<protein>
    <submittedName>
        <fullName evidence="1">Transcriptional regulator</fullName>
    </submittedName>
</protein>